<reference evidence="1 2" key="1">
    <citation type="journal article" date="2013" name="Mar. Genomics">
        <title>Expression of sulfatases in Rhodopirellula baltica and the diversity of sulfatases in the genus Rhodopirellula.</title>
        <authorList>
            <person name="Wegner C.E."/>
            <person name="Richter-Heitmann T."/>
            <person name="Klindworth A."/>
            <person name="Klockow C."/>
            <person name="Richter M."/>
            <person name="Achstetter T."/>
            <person name="Glockner F.O."/>
            <person name="Harder J."/>
        </authorList>
    </citation>
    <scope>NUCLEOTIDE SEQUENCE [LARGE SCALE GENOMIC DNA]</scope>
    <source>
        <strain evidence="1 2">WH47</strain>
    </source>
</reference>
<accession>F2AY54</accession>
<gene>
    <name evidence="1" type="ORF">RBWH47_00842</name>
</gene>
<dbReference type="EMBL" id="AFAR01000232">
    <property type="protein sequence ID" value="EGF25372.1"/>
    <property type="molecule type" value="Genomic_DNA"/>
</dbReference>
<evidence type="ECO:0000313" key="1">
    <source>
        <dbReference type="EMBL" id="EGF25372.1"/>
    </source>
</evidence>
<name>F2AY54_RHOBT</name>
<protein>
    <submittedName>
        <fullName evidence="1">Uncharacterized protein</fullName>
    </submittedName>
</protein>
<comment type="caution">
    <text evidence="1">The sequence shown here is derived from an EMBL/GenBank/DDBJ whole genome shotgun (WGS) entry which is preliminary data.</text>
</comment>
<dbReference type="Proteomes" id="UP000006222">
    <property type="component" value="Unassembled WGS sequence"/>
</dbReference>
<organism evidence="1 2">
    <name type="scientific">Rhodopirellula baltica WH47</name>
    <dbReference type="NCBI Taxonomy" id="991778"/>
    <lineage>
        <taxon>Bacteria</taxon>
        <taxon>Pseudomonadati</taxon>
        <taxon>Planctomycetota</taxon>
        <taxon>Planctomycetia</taxon>
        <taxon>Pirellulales</taxon>
        <taxon>Pirellulaceae</taxon>
        <taxon>Rhodopirellula</taxon>
    </lineage>
</organism>
<proteinExistence type="predicted"/>
<evidence type="ECO:0000313" key="2">
    <source>
        <dbReference type="Proteomes" id="UP000006222"/>
    </source>
</evidence>
<dbReference type="AlphaFoldDB" id="F2AY54"/>
<sequence length="49" mass="5403">MGVVSVQRTGWPPGWFVVEGKACSGNRDLPKGPPSPRQFETQFVCLKEV</sequence>